<keyword evidence="2" id="KW-1185">Reference proteome</keyword>
<name>A0ABM8VZ38_GIGMA</name>
<dbReference type="EMBL" id="CAJVQB010000344">
    <property type="protein sequence ID" value="CAG8483287.1"/>
    <property type="molecule type" value="Genomic_DNA"/>
</dbReference>
<reference evidence="1 2" key="1">
    <citation type="submission" date="2021-06" db="EMBL/GenBank/DDBJ databases">
        <authorList>
            <person name="Kallberg Y."/>
            <person name="Tangrot J."/>
            <person name="Rosling A."/>
        </authorList>
    </citation>
    <scope>NUCLEOTIDE SEQUENCE [LARGE SCALE GENOMIC DNA]</scope>
    <source>
        <strain evidence="1 2">120-4 pot B 10/14</strain>
    </source>
</reference>
<evidence type="ECO:0000313" key="2">
    <source>
        <dbReference type="Proteomes" id="UP000789901"/>
    </source>
</evidence>
<protein>
    <submittedName>
        <fullName evidence="1">23591_t:CDS:1</fullName>
    </submittedName>
</protein>
<gene>
    <name evidence="1" type="ORF">GMARGA_LOCUS1350</name>
</gene>
<evidence type="ECO:0000313" key="1">
    <source>
        <dbReference type="EMBL" id="CAG8483287.1"/>
    </source>
</evidence>
<accession>A0ABM8VZ38</accession>
<comment type="caution">
    <text evidence="1">The sequence shown here is derived from an EMBL/GenBank/DDBJ whole genome shotgun (WGS) entry which is preliminary data.</text>
</comment>
<sequence length="358" mass="41620">MTKKIIFFEFESFFKNEFSGASSELSKEIKIIKELSDNADYYDNPENFYFLKTKHPIITNDNGVNVDIIGFSFKKSRTYEELAERIQGERSSSLHKSNLFGLEYDDKFAKQIANVLVIYNQIPPLEREIIQTWSVSTPWNIPKEINAIRMHLGNRFSELQGEILKIGEITEATFTIYKVNNQRINFEWQEKKGYQILNLVGSDSFSTLDMEVKKTKPKNSVENGRESNLIEDETKKESYYEGKLALNFINKSAEVIDTIGFILPLTFRRWIRQGFYDYTQKIETEKQLFKNRQYIFFKSKNELAKQKLLQLDFAKLAQKNTITPGFGKHDVVVAYNDLDHVGGGIAEKPFYPVAVKTH</sequence>
<proteinExistence type="predicted"/>
<dbReference type="Proteomes" id="UP000789901">
    <property type="component" value="Unassembled WGS sequence"/>
</dbReference>
<organism evidence="1 2">
    <name type="scientific">Gigaspora margarita</name>
    <dbReference type="NCBI Taxonomy" id="4874"/>
    <lineage>
        <taxon>Eukaryota</taxon>
        <taxon>Fungi</taxon>
        <taxon>Fungi incertae sedis</taxon>
        <taxon>Mucoromycota</taxon>
        <taxon>Glomeromycotina</taxon>
        <taxon>Glomeromycetes</taxon>
        <taxon>Diversisporales</taxon>
        <taxon>Gigasporaceae</taxon>
        <taxon>Gigaspora</taxon>
    </lineage>
</organism>